<protein>
    <submittedName>
        <fullName evidence="1">Secretoglobin family protein</fullName>
    </submittedName>
</protein>
<proteinExistence type="predicted"/>
<dbReference type="RefSeq" id="WP_023301384.1">
    <property type="nucleotide sequence ID" value="NZ_AP026912.1"/>
</dbReference>
<evidence type="ECO:0000313" key="2">
    <source>
        <dbReference type="EMBL" id="VGL85575.1"/>
    </source>
</evidence>
<reference evidence="2" key="2">
    <citation type="submission" date="2019-03" db="EMBL/GenBank/DDBJ databases">
        <authorList>
            <consortium name="Pathogen Informatics"/>
        </authorList>
    </citation>
    <scope>NUCLEOTIDE SEQUENCE</scope>
    <source>
        <strain evidence="2">5012STDY7626445</strain>
    </source>
</reference>
<dbReference type="EMBL" id="SDCC01000014">
    <property type="protein sequence ID" value="TCX07331.1"/>
    <property type="molecule type" value="Genomic_DNA"/>
</dbReference>
<name>A0A483GDP9_KLEPN</name>
<reference evidence="1" key="1">
    <citation type="submission" date="2019-01" db="EMBL/GenBank/DDBJ databases">
        <authorList>
            <person name="Lista F."/>
            <person name="Anselmo A."/>
        </authorList>
    </citation>
    <scope>NUCLEOTIDE SEQUENCE</scope>
    <source>
        <strain evidence="1">20S</strain>
    </source>
</reference>
<dbReference type="EMBL" id="CAAHCR010000006">
    <property type="protein sequence ID" value="VGL85575.1"/>
    <property type="molecule type" value="Genomic_DNA"/>
</dbReference>
<organism evidence="1">
    <name type="scientific">Klebsiella pneumoniae</name>
    <dbReference type="NCBI Taxonomy" id="573"/>
    <lineage>
        <taxon>Bacteria</taxon>
        <taxon>Pseudomonadati</taxon>
        <taxon>Pseudomonadota</taxon>
        <taxon>Gammaproteobacteria</taxon>
        <taxon>Enterobacterales</taxon>
        <taxon>Enterobacteriaceae</taxon>
        <taxon>Klebsiella/Raoultella group</taxon>
        <taxon>Klebsiella</taxon>
        <taxon>Klebsiella pneumoniae complex</taxon>
    </lineage>
</organism>
<dbReference type="AlphaFoldDB" id="A0A483GDP9"/>
<evidence type="ECO:0000313" key="1">
    <source>
        <dbReference type="EMBL" id="TCX07331.1"/>
    </source>
</evidence>
<gene>
    <name evidence="1" type="ORF">ETE86_17540</name>
    <name evidence="2" type="ORF">SAMEA4873647_04163</name>
</gene>
<sequence length="177" mass="20367">MNNSPLLNHYQVWLDDFTRVSLLHGSCQQHITQWHRLAITACPMPESSETEVVIPHCLLPVTRTDQLESCSAAPGLTKHTDYSLLPGVLLSECYRLGKSRLADQLQMLFRLHVQPGIRQTLTLLCWCELVTGKDMKEWYELHLSLPDTLKQWLAIKQRTYRGLKALTDDYILVTRPV</sequence>
<accession>A0A483GDP9</accession>